<sequence>MAHNVVRSLERDQRLCPSSALRSTSSKRKNHMECLLSSSLGSKLPWRAPGGAGSGSPFSMVSEIGVTFGGGCHVRNNENWSSACWGVRRLAGDLVKKLRTTVWMVSGIPLQL</sequence>
<accession>A0A2C6KX56</accession>
<name>A0A2C6KX56_9APIC</name>
<dbReference type="AlphaFoldDB" id="A0A2C6KX56"/>
<protein>
    <submittedName>
        <fullName evidence="1">Uncharacterized protein</fullName>
    </submittedName>
</protein>
<dbReference type="Proteomes" id="UP000221165">
    <property type="component" value="Unassembled WGS sequence"/>
</dbReference>
<comment type="caution">
    <text evidence="1">The sequence shown here is derived from an EMBL/GenBank/DDBJ whole genome shotgun (WGS) entry which is preliminary data.</text>
</comment>
<evidence type="ECO:0000313" key="2">
    <source>
        <dbReference type="Proteomes" id="UP000221165"/>
    </source>
</evidence>
<dbReference type="GeneID" id="94429051"/>
<dbReference type="RefSeq" id="XP_067922191.1">
    <property type="nucleotide sequence ID" value="XM_068065840.1"/>
</dbReference>
<keyword evidence="2" id="KW-1185">Reference proteome</keyword>
<evidence type="ECO:0000313" key="1">
    <source>
        <dbReference type="EMBL" id="PHJ20503.1"/>
    </source>
</evidence>
<dbReference type="VEuPathDB" id="ToxoDB:CSUI_005670"/>
<dbReference type="EMBL" id="MIGC01002739">
    <property type="protein sequence ID" value="PHJ20503.1"/>
    <property type="molecule type" value="Genomic_DNA"/>
</dbReference>
<organism evidence="1 2">
    <name type="scientific">Cystoisospora suis</name>
    <dbReference type="NCBI Taxonomy" id="483139"/>
    <lineage>
        <taxon>Eukaryota</taxon>
        <taxon>Sar</taxon>
        <taxon>Alveolata</taxon>
        <taxon>Apicomplexa</taxon>
        <taxon>Conoidasida</taxon>
        <taxon>Coccidia</taxon>
        <taxon>Eucoccidiorida</taxon>
        <taxon>Eimeriorina</taxon>
        <taxon>Sarcocystidae</taxon>
        <taxon>Cystoisospora</taxon>
    </lineage>
</organism>
<reference evidence="1 2" key="1">
    <citation type="journal article" date="2017" name="Int. J. Parasitol.">
        <title>The genome of the protozoan parasite Cystoisospora suis and a reverse vaccinology approach to identify vaccine candidates.</title>
        <authorList>
            <person name="Palmieri N."/>
            <person name="Shrestha A."/>
            <person name="Ruttkowski B."/>
            <person name="Beck T."/>
            <person name="Vogl C."/>
            <person name="Tomley F."/>
            <person name="Blake D.P."/>
            <person name="Joachim A."/>
        </authorList>
    </citation>
    <scope>NUCLEOTIDE SEQUENCE [LARGE SCALE GENOMIC DNA]</scope>
    <source>
        <strain evidence="1 2">Wien I</strain>
    </source>
</reference>
<gene>
    <name evidence="1" type="ORF">CSUI_005670</name>
</gene>
<proteinExistence type="predicted"/>